<gene>
    <name evidence="1" type="ORF">Vgi01_43380</name>
</gene>
<evidence type="ECO:0000313" key="1">
    <source>
        <dbReference type="EMBL" id="GIJ17654.1"/>
    </source>
</evidence>
<dbReference type="EMBL" id="BOPA01000031">
    <property type="protein sequence ID" value="GIJ17654.1"/>
    <property type="molecule type" value="Genomic_DNA"/>
</dbReference>
<protein>
    <submittedName>
        <fullName evidence="1">Uncharacterized protein</fullName>
    </submittedName>
</protein>
<organism evidence="1 2">
    <name type="scientific">Micromonospora gifhornensis</name>
    <dbReference type="NCBI Taxonomy" id="84594"/>
    <lineage>
        <taxon>Bacteria</taxon>
        <taxon>Bacillati</taxon>
        <taxon>Actinomycetota</taxon>
        <taxon>Actinomycetes</taxon>
        <taxon>Micromonosporales</taxon>
        <taxon>Micromonosporaceae</taxon>
        <taxon>Micromonospora</taxon>
    </lineage>
</organism>
<accession>A0ABQ4IIB5</accession>
<evidence type="ECO:0000313" key="2">
    <source>
        <dbReference type="Proteomes" id="UP000647860"/>
    </source>
</evidence>
<name>A0ABQ4IIB5_9ACTN</name>
<sequence>MLGDELVEALGPDADLGVPVRIVDVRRDQAAVGAGHQIILIRDCGAGKPGSLLTHGIIFIRDCGARRPGSLLTHGIIFIRDCGARRPGSLLALIGSGPAAGWPA</sequence>
<reference evidence="1 2" key="1">
    <citation type="submission" date="2021-01" db="EMBL/GenBank/DDBJ databases">
        <title>Whole genome shotgun sequence of Verrucosispora gifhornensis NBRC 16317.</title>
        <authorList>
            <person name="Komaki H."/>
            <person name="Tamura T."/>
        </authorList>
    </citation>
    <scope>NUCLEOTIDE SEQUENCE [LARGE SCALE GENOMIC DNA]</scope>
    <source>
        <strain evidence="1 2">NBRC 16317</strain>
    </source>
</reference>
<proteinExistence type="predicted"/>
<keyword evidence="2" id="KW-1185">Reference proteome</keyword>
<comment type="caution">
    <text evidence="1">The sequence shown here is derived from an EMBL/GenBank/DDBJ whole genome shotgun (WGS) entry which is preliminary data.</text>
</comment>
<dbReference type="Proteomes" id="UP000647860">
    <property type="component" value="Unassembled WGS sequence"/>
</dbReference>